<organism evidence="8 9">
    <name type="scientific">Fructobacillus evanidus</name>
    <dbReference type="NCBI Taxonomy" id="3064281"/>
    <lineage>
        <taxon>Bacteria</taxon>
        <taxon>Bacillati</taxon>
        <taxon>Bacillota</taxon>
        <taxon>Bacilli</taxon>
        <taxon>Lactobacillales</taxon>
        <taxon>Lactobacillaceae</taxon>
        <taxon>Fructobacillus</taxon>
    </lineage>
</organism>
<feature type="transmembrane region" description="Helical" evidence="6">
    <location>
        <begin position="246"/>
        <end position="266"/>
    </location>
</feature>
<dbReference type="InterPro" id="IPR020846">
    <property type="entry name" value="MFS_dom"/>
</dbReference>
<dbReference type="Pfam" id="PF07690">
    <property type="entry name" value="MFS_1"/>
    <property type="match status" value="1"/>
</dbReference>
<reference evidence="8 9" key="1">
    <citation type="submission" date="2023-10" db="EMBL/GenBank/DDBJ databases">
        <authorList>
            <person name="Botero Cardona J."/>
        </authorList>
    </citation>
    <scope>NUCLEOTIDE SEQUENCE [LARGE SCALE GENOMIC DNA]</scope>
    <source>
        <strain evidence="8 9">R-55214</strain>
    </source>
</reference>
<dbReference type="SUPFAM" id="SSF103473">
    <property type="entry name" value="MFS general substrate transporter"/>
    <property type="match status" value="1"/>
</dbReference>
<name>A0ABN9YQW3_9LACO</name>
<evidence type="ECO:0000259" key="7">
    <source>
        <dbReference type="PROSITE" id="PS50850"/>
    </source>
</evidence>
<keyword evidence="2" id="KW-0813">Transport</keyword>
<dbReference type="PANTHER" id="PTHR11662:SF399">
    <property type="entry name" value="FI19708P1-RELATED"/>
    <property type="match status" value="1"/>
</dbReference>
<dbReference type="Gene3D" id="1.20.1250.20">
    <property type="entry name" value="MFS general substrate transporter like domains"/>
    <property type="match status" value="1"/>
</dbReference>
<dbReference type="Proteomes" id="UP001314166">
    <property type="component" value="Unassembled WGS sequence"/>
</dbReference>
<evidence type="ECO:0000256" key="5">
    <source>
        <dbReference type="ARBA" id="ARBA00023136"/>
    </source>
</evidence>
<evidence type="ECO:0000256" key="2">
    <source>
        <dbReference type="ARBA" id="ARBA00022448"/>
    </source>
</evidence>
<feature type="transmembrane region" description="Helical" evidence="6">
    <location>
        <begin position="190"/>
        <end position="210"/>
    </location>
</feature>
<dbReference type="PROSITE" id="PS50850">
    <property type="entry name" value="MFS"/>
    <property type="match status" value="1"/>
</dbReference>
<sequence>MTFLSGIVPTFILFLLVRALVGLGQGSFYGPAYGLINENLSDRHATLGMAIINSGQGVGQIFGTLLASTLVIQNRDHWSTPFLVIALPTMMVGFLYLYGLPNEGRLTRQGEKSWNAHGGQQHGAKLQNVIYDGQKQSFGRTLAPKNWRPFFKRQLIGAYWLLFCSIYGQIAMLTWLPTFLLGMKSIDQRFVGLIASIVPLIAIPSALILAKKLDQTAHARRFLYLFVPLSALALVLGSLSQNSTQIVLALILYGLTGKMTIDPLLLQVIRRHAPKGRVATTFGLYNFLGMLASITAPYLTGWLTDATGSLAVGFDLAAALLLLGLLGFGLSQRNAG</sequence>
<dbReference type="InterPro" id="IPR011701">
    <property type="entry name" value="MFS"/>
</dbReference>
<dbReference type="EMBL" id="CAUZMB010000003">
    <property type="protein sequence ID" value="CAK1239346.1"/>
    <property type="molecule type" value="Genomic_DNA"/>
</dbReference>
<comment type="subcellular location">
    <subcellularLocation>
        <location evidence="1">Cell membrane</location>
        <topology evidence="1">Multi-pass membrane protein</topology>
    </subcellularLocation>
</comment>
<feature type="transmembrane region" description="Helical" evidence="6">
    <location>
        <begin position="311"/>
        <end position="330"/>
    </location>
</feature>
<proteinExistence type="predicted"/>
<gene>
    <name evidence="8" type="ORF">R55214_HHFBAMCI_00746</name>
</gene>
<dbReference type="InterPro" id="IPR050382">
    <property type="entry name" value="MFS_Na/Anion_cotransporter"/>
</dbReference>
<dbReference type="PANTHER" id="PTHR11662">
    <property type="entry name" value="SOLUTE CARRIER FAMILY 17"/>
    <property type="match status" value="1"/>
</dbReference>
<feature type="transmembrane region" description="Helical" evidence="6">
    <location>
        <begin position="222"/>
        <end position="240"/>
    </location>
</feature>
<evidence type="ECO:0000256" key="4">
    <source>
        <dbReference type="ARBA" id="ARBA00022989"/>
    </source>
</evidence>
<evidence type="ECO:0000313" key="9">
    <source>
        <dbReference type="Proteomes" id="UP001314166"/>
    </source>
</evidence>
<evidence type="ECO:0000256" key="1">
    <source>
        <dbReference type="ARBA" id="ARBA00004651"/>
    </source>
</evidence>
<dbReference type="InterPro" id="IPR036259">
    <property type="entry name" value="MFS_trans_sf"/>
</dbReference>
<evidence type="ECO:0000313" key="8">
    <source>
        <dbReference type="EMBL" id="CAK1239346.1"/>
    </source>
</evidence>
<protein>
    <submittedName>
        <fullName evidence="8">Sugar phosphate permease (UhpC)</fullName>
    </submittedName>
</protein>
<keyword evidence="4 6" id="KW-1133">Transmembrane helix</keyword>
<keyword evidence="5 6" id="KW-0472">Membrane</keyword>
<keyword evidence="3 6" id="KW-0812">Transmembrane</keyword>
<feature type="transmembrane region" description="Helical" evidence="6">
    <location>
        <begin position="278"/>
        <end position="299"/>
    </location>
</feature>
<accession>A0ABN9YQW3</accession>
<comment type="caution">
    <text evidence="8">The sequence shown here is derived from an EMBL/GenBank/DDBJ whole genome shotgun (WGS) entry which is preliminary data.</text>
</comment>
<feature type="transmembrane region" description="Helical" evidence="6">
    <location>
        <begin position="78"/>
        <end position="98"/>
    </location>
</feature>
<feature type="transmembrane region" description="Helical" evidence="6">
    <location>
        <begin position="155"/>
        <end position="178"/>
    </location>
</feature>
<feature type="domain" description="Major facilitator superfamily (MFS) profile" evidence="7">
    <location>
        <begin position="1"/>
        <end position="336"/>
    </location>
</feature>
<keyword evidence="9" id="KW-1185">Reference proteome</keyword>
<evidence type="ECO:0000256" key="3">
    <source>
        <dbReference type="ARBA" id="ARBA00022692"/>
    </source>
</evidence>
<evidence type="ECO:0000256" key="6">
    <source>
        <dbReference type="SAM" id="Phobius"/>
    </source>
</evidence>